<organism evidence="5 6">
    <name type="scientific">Elliptochloris bilobata</name>
    <dbReference type="NCBI Taxonomy" id="381761"/>
    <lineage>
        <taxon>Eukaryota</taxon>
        <taxon>Viridiplantae</taxon>
        <taxon>Chlorophyta</taxon>
        <taxon>core chlorophytes</taxon>
        <taxon>Trebouxiophyceae</taxon>
        <taxon>Trebouxiophyceae incertae sedis</taxon>
        <taxon>Elliptochloris clade</taxon>
        <taxon>Elliptochloris</taxon>
    </lineage>
</organism>
<evidence type="ECO:0000256" key="2">
    <source>
        <dbReference type="ARBA" id="ARBA00022737"/>
    </source>
</evidence>
<dbReference type="AlphaFoldDB" id="A0AAW1RPB7"/>
<dbReference type="SUPFAM" id="SSF48452">
    <property type="entry name" value="TPR-like"/>
    <property type="match status" value="1"/>
</dbReference>
<dbReference type="SMART" id="SM00320">
    <property type="entry name" value="WD40"/>
    <property type="match status" value="7"/>
</dbReference>
<evidence type="ECO:0000256" key="3">
    <source>
        <dbReference type="PROSITE-ProRule" id="PRU00221"/>
    </source>
</evidence>
<feature type="repeat" description="WD" evidence="3">
    <location>
        <begin position="7"/>
        <end position="48"/>
    </location>
</feature>
<feature type="region of interest" description="Disordered" evidence="4">
    <location>
        <begin position="432"/>
        <end position="481"/>
    </location>
</feature>
<dbReference type="SUPFAM" id="SSF50978">
    <property type="entry name" value="WD40 repeat-like"/>
    <property type="match status" value="1"/>
</dbReference>
<evidence type="ECO:0000256" key="1">
    <source>
        <dbReference type="ARBA" id="ARBA00022574"/>
    </source>
</evidence>
<evidence type="ECO:0000313" key="5">
    <source>
        <dbReference type="EMBL" id="KAK9835390.1"/>
    </source>
</evidence>
<dbReference type="Gene3D" id="1.25.40.10">
    <property type="entry name" value="Tetratricopeptide repeat domain"/>
    <property type="match status" value="1"/>
</dbReference>
<dbReference type="EMBL" id="JALJOU010000028">
    <property type="protein sequence ID" value="KAK9835390.1"/>
    <property type="molecule type" value="Genomic_DNA"/>
</dbReference>
<dbReference type="Gene3D" id="2.130.10.10">
    <property type="entry name" value="YVTN repeat-like/Quinoprotein amine dehydrogenase"/>
    <property type="match status" value="2"/>
</dbReference>
<dbReference type="GO" id="GO:0005737">
    <property type="term" value="C:cytoplasm"/>
    <property type="evidence" value="ECO:0007669"/>
    <property type="project" value="TreeGrafter"/>
</dbReference>
<sequence length="656" mass="70798">MRLLAELKEHHGCVNHVSFSCSGDTLLSGSDDTRVCIWDVDTRQCRAVLDTGHSANIFCVRYMPNTGDSAVATCAGDNQVRVHDVQTGTTTVFRHHHDRVKKLVVDPGNPHVIVSCGEDGVVRQIDRRQAGGAPQALAALKHHLTGNLVEAHSIAAPSHRPWLLAVGGSDPLLRVFDRRVGYSVGPIKRLAQFEPNTRSTTRLDKTISGVAFTRDGSIVAANYMNDCIYTFSMDAVEGAGPLPRSDSACAGRARPDQSYLDAGVEDASVETSEPQRTALTLAQLVALLDADQITLARRQRRTVAETLATTAGRLRSGGDLTEAMRYAMLAMRLAPTLGRAHYQVACTHEAAGRIAPALDAARRASQYCWSEELQALHERLRAARRRVQPPGEDAEGIAAEGRAGVGAWPGASEADGRRVAADGDLEVMDDEGEMEAGQEMEEEEEEEGSDFSPPSEGDLLSSVGWPEEDESDGEEEYGGTRPVRHWGATLLERNPNLEIAGAVFGLLQRHARPRARPPLDWGAFPEAGGGASSESEGEADEQEARWRIVRPNHMPDPPAKPTYLQCFRGADNRRTYKDVAFVGPGDEGVAAGCDSGCMCIWNRRTGVMLAARRADTDIVNVVASHPHAPILASSGIDSSVKLWVPQVGGRRGKRGA</sequence>
<keyword evidence="2" id="KW-0677">Repeat</keyword>
<dbReference type="InterPro" id="IPR001680">
    <property type="entry name" value="WD40_rpt"/>
</dbReference>
<dbReference type="InterPro" id="IPR019775">
    <property type="entry name" value="WD40_repeat_CS"/>
</dbReference>
<name>A0AAW1RPB7_9CHLO</name>
<dbReference type="InterPro" id="IPR036322">
    <property type="entry name" value="WD40_repeat_dom_sf"/>
</dbReference>
<dbReference type="PROSITE" id="PS00678">
    <property type="entry name" value="WD_REPEATS_1"/>
    <property type="match status" value="1"/>
</dbReference>
<protein>
    <submittedName>
        <fullName evidence="5">Uncharacterized protein</fullName>
    </submittedName>
</protein>
<dbReference type="InterPro" id="IPR011990">
    <property type="entry name" value="TPR-like_helical_dom_sf"/>
</dbReference>
<feature type="region of interest" description="Disordered" evidence="4">
    <location>
        <begin position="518"/>
        <end position="543"/>
    </location>
</feature>
<dbReference type="Proteomes" id="UP001445335">
    <property type="component" value="Unassembled WGS sequence"/>
</dbReference>
<dbReference type="InterPro" id="IPR015943">
    <property type="entry name" value="WD40/YVTN_repeat-like_dom_sf"/>
</dbReference>
<dbReference type="PROSITE" id="PS50294">
    <property type="entry name" value="WD_REPEATS_REGION"/>
    <property type="match status" value="1"/>
</dbReference>
<dbReference type="PROSITE" id="PS51257">
    <property type="entry name" value="PROKAR_LIPOPROTEIN"/>
    <property type="match status" value="1"/>
</dbReference>
<feature type="compositionally biased region" description="Acidic residues" evidence="4">
    <location>
        <begin position="432"/>
        <end position="449"/>
    </location>
</feature>
<keyword evidence="6" id="KW-1185">Reference proteome</keyword>
<evidence type="ECO:0000256" key="4">
    <source>
        <dbReference type="SAM" id="MobiDB-lite"/>
    </source>
</evidence>
<dbReference type="GO" id="GO:0080008">
    <property type="term" value="C:Cul4-RING E3 ubiquitin ligase complex"/>
    <property type="evidence" value="ECO:0007669"/>
    <property type="project" value="TreeGrafter"/>
</dbReference>
<dbReference type="InterPro" id="IPR045151">
    <property type="entry name" value="DCAF8"/>
</dbReference>
<feature type="repeat" description="WD" evidence="3">
    <location>
        <begin position="612"/>
        <end position="643"/>
    </location>
</feature>
<dbReference type="PANTHER" id="PTHR15574">
    <property type="entry name" value="WD REPEAT DOMAIN-CONTAINING FAMILY"/>
    <property type="match status" value="1"/>
</dbReference>
<reference evidence="5 6" key="1">
    <citation type="journal article" date="2024" name="Nat. Commun.">
        <title>Phylogenomics reveals the evolutionary origins of lichenization in chlorophyte algae.</title>
        <authorList>
            <person name="Puginier C."/>
            <person name="Libourel C."/>
            <person name="Otte J."/>
            <person name="Skaloud P."/>
            <person name="Haon M."/>
            <person name="Grisel S."/>
            <person name="Petersen M."/>
            <person name="Berrin J.G."/>
            <person name="Delaux P.M."/>
            <person name="Dal Grande F."/>
            <person name="Keller J."/>
        </authorList>
    </citation>
    <scope>NUCLEOTIDE SEQUENCE [LARGE SCALE GENOMIC DNA]</scope>
    <source>
        <strain evidence="5 6">SAG 245.80</strain>
    </source>
</reference>
<keyword evidence="1 3" id="KW-0853">WD repeat</keyword>
<dbReference type="Pfam" id="PF00400">
    <property type="entry name" value="WD40"/>
    <property type="match status" value="4"/>
</dbReference>
<comment type="caution">
    <text evidence="5">The sequence shown here is derived from an EMBL/GenBank/DDBJ whole genome shotgun (WGS) entry which is preliminary data.</text>
</comment>
<accession>A0AAW1RPB7</accession>
<feature type="compositionally biased region" description="Acidic residues" evidence="4">
    <location>
        <begin position="466"/>
        <end position="477"/>
    </location>
</feature>
<dbReference type="PROSITE" id="PS50082">
    <property type="entry name" value="WD_REPEATS_2"/>
    <property type="match status" value="2"/>
</dbReference>
<feature type="region of interest" description="Disordered" evidence="4">
    <location>
        <begin position="385"/>
        <end position="417"/>
    </location>
</feature>
<evidence type="ECO:0000313" key="6">
    <source>
        <dbReference type="Proteomes" id="UP001445335"/>
    </source>
</evidence>
<gene>
    <name evidence="5" type="ORF">WJX81_006845</name>
</gene>
<proteinExistence type="predicted"/>